<proteinExistence type="predicted"/>
<protein>
    <submittedName>
        <fullName evidence="2">Uncharacterized protein</fullName>
    </submittedName>
</protein>
<feature type="region of interest" description="Disordered" evidence="1">
    <location>
        <begin position="51"/>
        <end position="75"/>
    </location>
</feature>
<name>A0A4Z2GF80_9TELE</name>
<dbReference type="EMBL" id="SRLO01000556">
    <property type="protein sequence ID" value="TNN52186.1"/>
    <property type="molecule type" value="Genomic_DNA"/>
</dbReference>
<sequence>MSALIYRLFRSGRSDLLVLHLFTLRRVESLVASTSISSELTRPIRGHGVTLDAEKTSPELSRKACCSPSTASENL</sequence>
<keyword evidence="3" id="KW-1185">Reference proteome</keyword>
<comment type="caution">
    <text evidence="2">The sequence shown here is derived from an EMBL/GenBank/DDBJ whole genome shotgun (WGS) entry which is preliminary data.</text>
</comment>
<dbReference type="AlphaFoldDB" id="A0A4Z2GF80"/>
<reference evidence="2 3" key="1">
    <citation type="submission" date="2019-03" db="EMBL/GenBank/DDBJ databases">
        <title>First draft genome of Liparis tanakae, snailfish: a comprehensive survey of snailfish specific genes.</title>
        <authorList>
            <person name="Kim W."/>
            <person name="Song I."/>
            <person name="Jeong J.-H."/>
            <person name="Kim D."/>
            <person name="Kim S."/>
            <person name="Ryu S."/>
            <person name="Song J.Y."/>
            <person name="Lee S.K."/>
        </authorList>
    </citation>
    <scope>NUCLEOTIDE SEQUENCE [LARGE SCALE GENOMIC DNA]</scope>
    <source>
        <tissue evidence="2">Muscle</tissue>
    </source>
</reference>
<dbReference type="Proteomes" id="UP000314294">
    <property type="component" value="Unassembled WGS sequence"/>
</dbReference>
<accession>A0A4Z2GF80</accession>
<evidence type="ECO:0000256" key="1">
    <source>
        <dbReference type="SAM" id="MobiDB-lite"/>
    </source>
</evidence>
<organism evidence="2 3">
    <name type="scientific">Liparis tanakae</name>
    <name type="common">Tanaka's snailfish</name>
    <dbReference type="NCBI Taxonomy" id="230148"/>
    <lineage>
        <taxon>Eukaryota</taxon>
        <taxon>Metazoa</taxon>
        <taxon>Chordata</taxon>
        <taxon>Craniata</taxon>
        <taxon>Vertebrata</taxon>
        <taxon>Euteleostomi</taxon>
        <taxon>Actinopterygii</taxon>
        <taxon>Neopterygii</taxon>
        <taxon>Teleostei</taxon>
        <taxon>Neoteleostei</taxon>
        <taxon>Acanthomorphata</taxon>
        <taxon>Eupercaria</taxon>
        <taxon>Perciformes</taxon>
        <taxon>Cottioidei</taxon>
        <taxon>Cottales</taxon>
        <taxon>Liparidae</taxon>
        <taxon>Liparis</taxon>
    </lineage>
</organism>
<gene>
    <name evidence="2" type="ORF">EYF80_037616</name>
</gene>
<evidence type="ECO:0000313" key="3">
    <source>
        <dbReference type="Proteomes" id="UP000314294"/>
    </source>
</evidence>
<evidence type="ECO:0000313" key="2">
    <source>
        <dbReference type="EMBL" id="TNN52186.1"/>
    </source>
</evidence>
<feature type="compositionally biased region" description="Basic and acidic residues" evidence="1">
    <location>
        <begin position="52"/>
        <end position="62"/>
    </location>
</feature>